<dbReference type="Gene3D" id="6.10.250.940">
    <property type="match status" value="1"/>
</dbReference>
<dbReference type="Proteomes" id="UP000822688">
    <property type="component" value="Chromosome 1"/>
</dbReference>
<sequence>MRRNKHVPLSFNMQLQSTLLIGALFVTVITISTGSPPPTSHEPVGRKILSSRIGTEWMAEQEADRILALPDQPEVNFDMYGGYITVNKEAGRAHYYYFVEAEEDPQNKPLAFWFNGGPGCSSIAYGFAEELGPFFVNPGGKTLRLNHNAANKVANVVFVESPAGVGFSYSNTTDDLYVSGDNRTAHDNYAFVVNWMKRFPQYKGRPFYLTGESYAGVYVPQLAKLIFDNNKELSENNRINFKGFLLGNAMIDIPTFYQGNVEYTYHSGMISDEMYNKIKTVCNFNGMTDPRLSGSCSELLWPAQGLYNNIGRVDLYSIHAPVCLLYDRQPDTAEFTPALGMLEYDPCTQAYSQIYFNRPDVQKAMHANTTGIPYPWTSCSAPLMANWTDMATTVLPIFQELLEAGLRLWMFSGDADSVVSTTSTRYALAKLNLTVEVPWYPWYNKLQVGGRGIGYKENLTFVTIRGAGHEVPLLRPEEFLQVFAAFLEDSLLPSHPYS</sequence>
<keyword evidence="3" id="KW-1015">Disulfide bond</keyword>
<keyword evidence="2" id="KW-0732">Signal</keyword>
<dbReference type="Gene3D" id="3.40.50.11320">
    <property type="match status" value="1"/>
</dbReference>
<dbReference type="PANTHER" id="PTHR11802:SF25">
    <property type="entry name" value="SERINE CARBOXYPEPTIDASE 24"/>
    <property type="match status" value="1"/>
</dbReference>
<keyword evidence="4" id="KW-0325">Glycoprotein</keyword>
<keyword evidence="5" id="KW-0121">Carboxypeptidase</keyword>
<dbReference type="Gene3D" id="3.40.50.1820">
    <property type="entry name" value="alpha/beta hydrolase"/>
    <property type="match status" value="1"/>
</dbReference>
<dbReference type="InterPro" id="IPR001563">
    <property type="entry name" value="Peptidase_S10"/>
</dbReference>
<comment type="similarity">
    <text evidence="1 5">Belongs to the peptidase S10 family.</text>
</comment>
<dbReference type="EC" id="3.4.16.-" evidence="5"/>
<proteinExistence type="inferred from homology"/>
<dbReference type="GO" id="GO:0005773">
    <property type="term" value="C:vacuole"/>
    <property type="evidence" value="ECO:0007669"/>
    <property type="project" value="TreeGrafter"/>
</dbReference>
<keyword evidence="7" id="KW-1185">Reference proteome</keyword>
<protein>
    <recommendedName>
        <fullName evidence="5">Carboxypeptidase</fullName>
        <ecNumber evidence="5">3.4.16.-</ecNumber>
    </recommendedName>
</protein>
<evidence type="ECO:0000256" key="2">
    <source>
        <dbReference type="ARBA" id="ARBA00022729"/>
    </source>
</evidence>
<evidence type="ECO:0000313" key="7">
    <source>
        <dbReference type="Proteomes" id="UP000822688"/>
    </source>
</evidence>
<evidence type="ECO:0000313" key="6">
    <source>
        <dbReference type="EMBL" id="KAG0591292.1"/>
    </source>
</evidence>
<comment type="caution">
    <text evidence="6">The sequence shown here is derived from an EMBL/GenBank/DDBJ whole genome shotgun (WGS) entry which is preliminary data.</text>
</comment>
<evidence type="ECO:0000256" key="5">
    <source>
        <dbReference type="RuleBase" id="RU361156"/>
    </source>
</evidence>
<dbReference type="PROSITE" id="PS00560">
    <property type="entry name" value="CARBOXYPEPT_SER_HIS"/>
    <property type="match status" value="1"/>
</dbReference>
<accession>A0A8T0J7T7</accession>
<dbReference type="SUPFAM" id="SSF53474">
    <property type="entry name" value="alpha/beta-Hydrolases"/>
    <property type="match status" value="1"/>
</dbReference>
<keyword evidence="5" id="KW-0378">Hydrolase</keyword>
<dbReference type="PANTHER" id="PTHR11802">
    <property type="entry name" value="SERINE PROTEASE FAMILY S10 SERINE CARBOXYPEPTIDASE"/>
    <property type="match status" value="1"/>
</dbReference>
<dbReference type="GO" id="GO:0006508">
    <property type="term" value="P:proteolysis"/>
    <property type="evidence" value="ECO:0007669"/>
    <property type="project" value="UniProtKB-KW"/>
</dbReference>
<reference evidence="6" key="1">
    <citation type="submission" date="2020-06" db="EMBL/GenBank/DDBJ databases">
        <title>WGS assembly of Ceratodon purpureus strain R40.</title>
        <authorList>
            <person name="Carey S.B."/>
            <person name="Jenkins J."/>
            <person name="Shu S."/>
            <person name="Lovell J.T."/>
            <person name="Sreedasyam A."/>
            <person name="Maumus F."/>
            <person name="Tiley G.P."/>
            <person name="Fernandez-Pozo N."/>
            <person name="Barry K."/>
            <person name="Chen C."/>
            <person name="Wang M."/>
            <person name="Lipzen A."/>
            <person name="Daum C."/>
            <person name="Saski C.A."/>
            <person name="Payton A.C."/>
            <person name="Mcbreen J.C."/>
            <person name="Conrad R.E."/>
            <person name="Kollar L.M."/>
            <person name="Olsson S."/>
            <person name="Huttunen S."/>
            <person name="Landis J.B."/>
            <person name="Wickett N.J."/>
            <person name="Johnson M.G."/>
            <person name="Rensing S.A."/>
            <person name="Grimwood J."/>
            <person name="Schmutz J."/>
            <person name="Mcdaniel S.F."/>
        </authorList>
    </citation>
    <scope>NUCLEOTIDE SEQUENCE</scope>
    <source>
        <strain evidence="6">R40</strain>
    </source>
</reference>
<dbReference type="AlphaFoldDB" id="A0A8T0J7T7"/>
<dbReference type="PROSITE" id="PS00131">
    <property type="entry name" value="CARBOXYPEPT_SER_SER"/>
    <property type="match status" value="1"/>
</dbReference>
<evidence type="ECO:0000256" key="4">
    <source>
        <dbReference type="ARBA" id="ARBA00023180"/>
    </source>
</evidence>
<dbReference type="FunFam" id="3.40.50.11320:FF:000002">
    <property type="entry name" value="Carboxypeptidase"/>
    <property type="match status" value="1"/>
</dbReference>
<evidence type="ECO:0000256" key="3">
    <source>
        <dbReference type="ARBA" id="ARBA00023157"/>
    </source>
</evidence>
<dbReference type="InterPro" id="IPR033124">
    <property type="entry name" value="Ser_caboxypep_his_AS"/>
</dbReference>
<dbReference type="InterPro" id="IPR029058">
    <property type="entry name" value="AB_hydrolase_fold"/>
</dbReference>
<organism evidence="6 7">
    <name type="scientific">Ceratodon purpureus</name>
    <name type="common">Fire moss</name>
    <name type="synonym">Dicranum purpureum</name>
    <dbReference type="NCBI Taxonomy" id="3225"/>
    <lineage>
        <taxon>Eukaryota</taxon>
        <taxon>Viridiplantae</taxon>
        <taxon>Streptophyta</taxon>
        <taxon>Embryophyta</taxon>
        <taxon>Bryophyta</taxon>
        <taxon>Bryophytina</taxon>
        <taxon>Bryopsida</taxon>
        <taxon>Dicranidae</taxon>
        <taxon>Pseudoditrichales</taxon>
        <taxon>Ditrichaceae</taxon>
        <taxon>Ceratodon</taxon>
    </lineage>
</organism>
<dbReference type="EMBL" id="CM026421">
    <property type="protein sequence ID" value="KAG0591292.1"/>
    <property type="molecule type" value="Genomic_DNA"/>
</dbReference>
<dbReference type="GO" id="GO:0004185">
    <property type="term" value="F:serine-type carboxypeptidase activity"/>
    <property type="evidence" value="ECO:0007669"/>
    <property type="project" value="UniProtKB-UniRule"/>
</dbReference>
<dbReference type="PRINTS" id="PR00724">
    <property type="entry name" value="CRBOXYPTASEC"/>
</dbReference>
<dbReference type="Pfam" id="PF00450">
    <property type="entry name" value="Peptidase_S10"/>
    <property type="match status" value="1"/>
</dbReference>
<name>A0A8T0J7T7_CERPU</name>
<keyword evidence="5" id="KW-0645">Protease</keyword>
<gene>
    <name evidence="6" type="ORF">KC19_1G164400</name>
</gene>
<evidence type="ECO:0000256" key="1">
    <source>
        <dbReference type="ARBA" id="ARBA00009431"/>
    </source>
</evidence>
<dbReference type="InterPro" id="IPR018202">
    <property type="entry name" value="Ser_caboxypep_ser_AS"/>
</dbReference>
<dbReference type="FunFam" id="3.40.50.1820:FF:000211">
    <property type="entry name" value="Carboxypeptidase"/>
    <property type="match status" value="1"/>
</dbReference>